<dbReference type="SUPFAM" id="SSF50465">
    <property type="entry name" value="EF-Tu/eEF-1alpha/eIF2-gamma C-terminal domain"/>
    <property type="match status" value="1"/>
</dbReference>
<dbReference type="KEGG" id="dpte:113795287"/>
<dbReference type="GO" id="GO:0003924">
    <property type="term" value="F:GTPase activity"/>
    <property type="evidence" value="ECO:0007669"/>
    <property type="project" value="InterPro"/>
</dbReference>
<evidence type="ECO:0000259" key="5">
    <source>
        <dbReference type="PROSITE" id="PS51722"/>
    </source>
</evidence>
<gene>
    <name evidence="7" type="primary">LOC113795287</name>
</gene>
<comment type="similarity">
    <text evidence="1">Belongs to the TRAFAC class translation factor GTPase superfamily. Classic translation factor GTPase family. EF-Tu/EF-1A subfamily.</text>
</comment>
<dbReference type="InterPro" id="IPR009001">
    <property type="entry name" value="Transl_elong_EF1A/Init_IF2_C"/>
</dbReference>
<keyword evidence="4" id="KW-0342">GTP-binding</keyword>
<dbReference type="SUPFAM" id="SSF52540">
    <property type="entry name" value="P-loop containing nucleoside triphosphate hydrolases"/>
    <property type="match status" value="1"/>
</dbReference>
<dbReference type="Proteomes" id="UP000515146">
    <property type="component" value="Unplaced"/>
</dbReference>
<proteinExistence type="inferred from homology"/>
<name>A0A6P6Y784_DERPT</name>
<organism evidence="6 7">
    <name type="scientific">Dermatophagoides pteronyssinus</name>
    <name type="common">European house dust mite</name>
    <dbReference type="NCBI Taxonomy" id="6956"/>
    <lineage>
        <taxon>Eukaryota</taxon>
        <taxon>Metazoa</taxon>
        <taxon>Ecdysozoa</taxon>
        <taxon>Arthropoda</taxon>
        <taxon>Chelicerata</taxon>
        <taxon>Arachnida</taxon>
        <taxon>Acari</taxon>
        <taxon>Acariformes</taxon>
        <taxon>Sarcoptiformes</taxon>
        <taxon>Astigmata</taxon>
        <taxon>Psoroptidia</taxon>
        <taxon>Analgoidea</taxon>
        <taxon>Pyroglyphidae</taxon>
        <taxon>Dermatophagoidinae</taxon>
        <taxon>Dermatophagoides</taxon>
    </lineage>
</organism>
<dbReference type="PRINTS" id="PR00315">
    <property type="entry name" value="ELONGATNFCT"/>
</dbReference>
<dbReference type="InterPro" id="IPR027417">
    <property type="entry name" value="P-loop_NTPase"/>
</dbReference>
<evidence type="ECO:0000313" key="6">
    <source>
        <dbReference type="Proteomes" id="UP000515146"/>
    </source>
</evidence>
<accession>A0A6P6Y784</accession>
<feature type="domain" description="Tr-type G" evidence="5">
    <location>
        <begin position="11"/>
        <end position="225"/>
    </location>
</feature>
<reference evidence="7" key="1">
    <citation type="submission" date="2025-08" db="UniProtKB">
        <authorList>
            <consortium name="RefSeq"/>
        </authorList>
    </citation>
    <scope>IDENTIFICATION</scope>
    <source>
        <strain evidence="7">Airmid</strain>
    </source>
</reference>
<dbReference type="Gene3D" id="2.40.30.10">
    <property type="entry name" value="Translation factors"/>
    <property type="match status" value="2"/>
</dbReference>
<dbReference type="AlphaFoldDB" id="A0A6P6Y784"/>
<sequence>MAQSFKLPDPRPLITLIFMGHVDAGKSTTCGYILVETGQVDQRSLEKYEKEAIENNRSSWYYAYIMDINEEEREKGKTTEVGQAKFDIGDRRFAILDAPGHKSFVPEMVGGAAQADVGILIVSARRGEFEAGFENGGQTQEHALLAKTLGVNSLIVAVNKMDEPSVAWSEERYEAIVQKLTSFLRSNGYNVKTDVFFLPITGLSGDNIKLNPGVKSNPNYSPAAEWCKDKPTLFELLSSLPLPARNPSAPLRVTLSGGYRGGSLMLVGKVVAGTVVSGQSALLMPGNVPVKVNAVVIDGEEFTHGKPGEHVELKVSGADDSRVSRGQVLCGLEHPVPVSDRVVVQFFLVDALEHKPLFTAGYRAIFHIHTAVVECEIELLLETLSKASKAVTKKPKFAKVGMIVKAVLRLDAPQPLEPFVETPILGRFTIRDEAKTVAIGKITKVLA</sequence>
<dbReference type="CDD" id="cd01883">
    <property type="entry name" value="EF1_alpha"/>
    <property type="match status" value="1"/>
</dbReference>
<dbReference type="CDD" id="cd03704">
    <property type="entry name" value="eRF3_C_III"/>
    <property type="match status" value="1"/>
</dbReference>
<dbReference type="PANTHER" id="PTHR23115">
    <property type="entry name" value="TRANSLATION FACTOR"/>
    <property type="match status" value="1"/>
</dbReference>
<dbReference type="FunFam" id="3.40.50.300:FF:001202">
    <property type="entry name" value="Translation elongation factor EF-1 subunit alpha"/>
    <property type="match status" value="1"/>
</dbReference>
<dbReference type="InterPro" id="IPR054696">
    <property type="entry name" value="GTP-eEF1A_C"/>
</dbReference>
<dbReference type="OrthoDB" id="342024at2759"/>
<dbReference type="Gene3D" id="3.40.50.300">
    <property type="entry name" value="P-loop containing nucleotide triphosphate hydrolases"/>
    <property type="match status" value="1"/>
</dbReference>
<dbReference type="GO" id="GO:0005525">
    <property type="term" value="F:GTP binding"/>
    <property type="evidence" value="ECO:0007669"/>
    <property type="project" value="UniProtKB-KW"/>
</dbReference>
<evidence type="ECO:0000256" key="3">
    <source>
        <dbReference type="ARBA" id="ARBA00022741"/>
    </source>
</evidence>
<dbReference type="InterPro" id="IPR009000">
    <property type="entry name" value="Transl_B-barrel_sf"/>
</dbReference>
<dbReference type="InParanoid" id="A0A6P6Y784"/>
<dbReference type="SUPFAM" id="SSF50447">
    <property type="entry name" value="Translation proteins"/>
    <property type="match status" value="1"/>
</dbReference>
<evidence type="ECO:0000256" key="2">
    <source>
        <dbReference type="ARBA" id="ARBA00022553"/>
    </source>
</evidence>
<dbReference type="InterPro" id="IPR000795">
    <property type="entry name" value="T_Tr_GTP-bd_dom"/>
</dbReference>
<protein>
    <submittedName>
        <fullName evidence="7">Eukaryotic peptide chain release factor GTP-binding subunit-like</fullName>
    </submittedName>
</protein>
<keyword evidence="6" id="KW-1185">Reference proteome</keyword>
<dbReference type="RefSeq" id="XP_027201283.1">
    <property type="nucleotide sequence ID" value="XM_027345482.1"/>
</dbReference>
<evidence type="ECO:0000313" key="7">
    <source>
        <dbReference type="RefSeq" id="XP_027201283.1"/>
    </source>
</evidence>
<dbReference type="OMA" id="SATANWY"/>
<dbReference type="InterPro" id="IPR050100">
    <property type="entry name" value="TRAFAC_GTPase_members"/>
</dbReference>
<evidence type="ECO:0000256" key="1">
    <source>
        <dbReference type="ARBA" id="ARBA00007249"/>
    </source>
</evidence>
<keyword evidence="3" id="KW-0547">Nucleotide-binding</keyword>
<dbReference type="PROSITE" id="PS51722">
    <property type="entry name" value="G_TR_2"/>
    <property type="match status" value="1"/>
</dbReference>
<keyword evidence="2" id="KW-0597">Phosphoprotein</keyword>
<dbReference type="Pfam" id="PF22594">
    <property type="entry name" value="GTP-eEF1A_C"/>
    <property type="match status" value="1"/>
</dbReference>
<evidence type="ECO:0000256" key="4">
    <source>
        <dbReference type="ARBA" id="ARBA00023134"/>
    </source>
</evidence>
<dbReference type="Pfam" id="PF00009">
    <property type="entry name" value="GTP_EFTU"/>
    <property type="match status" value="1"/>
</dbReference>